<organism evidence="1 2">
    <name type="scientific">Mycobacterium intracellulare subsp. chimaera</name>
    <dbReference type="NCBI Taxonomy" id="222805"/>
    <lineage>
        <taxon>Bacteria</taxon>
        <taxon>Bacillati</taxon>
        <taxon>Actinomycetota</taxon>
        <taxon>Actinomycetes</taxon>
        <taxon>Mycobacteriales</taxon>
        <taxon>Mycobacteriaceae</taxon>
        <taxon>Mycobacterium</taxon>
        <taxon>Mycobacterium avium complex (MAC)</taxon>
    </lineage>
</organism>
<name>A0ABT7P664_MYCIT</name>
<dbReference type="Proteomes" id="UP001529272">
    <property type="component" value="Unassembled WGS sequence"/>
</dbReference>
<proteinExistence type="predicted"/>
<protein>
    <submittedName>
        <fullName evidence="1">Uncharacterized protein</fullName>
    </submittedName>
</protein>
<dbReference type="EMBL" id="JASZZX010000025">
    <property type="protein sequence ID" value="MDM3928665.1"/>
    <property type="molecule type" value="Genomic_DNA"/>
</dbReference>
<keyword evidence="2" id="KW-1185">Reference proteome</keyword>
<reference evidence="2" key="2">
    <citation type="submission" date="2023-06" db="EMBL/GenBank/DDBJ databases">
        <title>Itaconate inhibition of nontuberculous mycobacteria.</title>
        <authorList>
            <person name="Spilker T."/>
        </authorList>
    </citation>
    <scope>NUCLEOTIDE SEQUENCE [LARGE SCALE GENOMIC DNA]</scope>
    <source>
        <strain evidence="2">FLAC1071</strain>
    </source>
</reference>
<accession>A0ABT7P664</accession>
<comment type="caution">
    <text evidence="1">The sequence shown here is derived from an EMBL/GenBank/DDBJ whole genome shotgun (WGS) entry which is preliminary data.</text>
</comment>
<evidence type="ECO:0000313" key="2">
    <source>
        <dbReference type="Proteomes" id="UP001529272"/>
    </source>
</evidence>
<dbReference type="RefSeq" id="WP_069954280.1">
    <property type="nucleotide sequence ID" value="NZ_CP012886.2"/>
</dbReference>
<reference evidence="1 2" key="1">
    <citation type="submission" date="2023-06" db="EMBL/GenBank/DDBJ databases">
        <title>Itaconate inhibition of nontuberculous mycobacteria.</title>
        <authorList>
            <person name="Breen P."/>
            <person name="Zimbric M."/>
            <person name="Caverly L."/>
        </authorList>
    </citation>
    <scope>NUCLEOTIDE SEQUENCE [LARGE SCALE GENOMIC DNA]</scope>
    <source>
        <strain evidence="1 2">FLAC1071</strain>
    </source>
</reference>
<gene>
    <name evidence="1" type="ORF">QRB35_21890</name>
</gene>
<evidence type="ECO:0000313" key="1">
    <source>
        <dbReference type="EMBL" id="MDM3928665.1"/>
    </source>
</evidence>
<sequence length="97" mass="10569">MHLSMVCELSQQTTTGPFLATLVREERRFWDDDPDPDVVETIVGAVELRASMPDVFTAVNTWLAEHGLRVPTSSWQPGDTGPDTGVVILLDGACEAV</sequence>